<dbReference type="PANTHER" id="PTHR40082">
    <property type="entry name" value="BLR5956 PROTEIN"/>
    <property type="match status" value="1"/>
</dbReference>
<evidence type="ECO:0000256" key="3">
    <source>
        <dbReference type="SAM" id="MobiDB-lite"/>
    </source>
</evidence>
<dbReference type="CDD" id="cd06578">
    <property type="entry name" value="HemD"/>
    <property type="match status" value="1"/>
</dbReference>
<feature type="region of interest" description="Disordered" evidence="3">
    <location>
        <begin position="1"/>
        <end position="33"/>
    </location>
</feature>
<reference evidence="5" key="1">
    <citation type="journal article" date="2022" name="bioRxiv">
        <title>Discovery and biosynthetic assessment of Streptomyces ortus sp nov. isolated from a deep-sea sponge.</title>
        <authorList>
            <person name="Williams S.E."/>
        </authorList>
    </citation>
    <scope>NUCLEOTIDE SEQUENCE</scope>
    <source>
        <strain evidence="5">A15ISP2-DRY2</strain>
    </source>
</reference>
<dbReference type="PANTHER" id="PTHR40082:SF1">
    <property type="entry name" value="BLR5956 PROTEIN"/>
    <property type="match status" value="1"/>
</dbReference>
<evidence type="ECO:0000313" key="5">
    <source>
        <dbReference type="EMBL" id="MCX4236278.1"/>
    </source>
</evidence>
<feature type="DNA-binding region" description="OmpR/PhoB-type" evidence="2">
    <location>
        <begin position="298"/>
        <end position="391"/>
    </location>
</feature>
<dbReference type="Gene3D" id="3.40.50.10090">
    <property type="match status" value="2"/>
</dbReference>
<evidence type="ECO:0000256" key="1">
    <source>
        <dbReference type="ARBA" id="ARBA00023125"/>
    </source>
</evidence>
<evidence type="ECO:0000259" key="4">
    <source>
        <dbReference type="PROSITE" id="PS51755"/>
    </source>
</evidence>
<keyword evidence="5" id="KW-0456">Lyase</keyword>
<organism evidence="5 6">
    <name type="scientific">Streptomyces ortus</name>
    <dbReference type="NCBI Taxonomy" id="2867268"/>
    <lineage>
        <taxon>Bacteria</taxon>
        <taxon>Bacillati</taxon>
        <taxon>Actinomycetota</taxon>
        <taxon>Actinomycetes</taxon>
        <taxon>Kitasatosporales</taxon>
        <taxon>Streptomycetaceae</taxon>
        <taxon>Streptomyces</taxon>
    </lineage>
</organism>
<dbReference type="InterPro" id="IPR003754">
    <property type="entry name" value="4pyrrol_synth_uPrphyn_synth"/>
</dbReference>
<dbReference type="Gene3D" id="1.10.10.10">
    <property type="entry name" value="Winged helix-like DNA-binding domain superfamily/Winged helix DNA-binding domain"/>
    <property type="match status" value="1"/>
</dbReference>
<gene>
    <name evidence="5" type="ORF">K3769_26600</name>
</gene>
<dbReference type="InterPro" id="IPR016032">
    <property type="entry name" value="Sig_transdc_resp-reg_C-effctor"/>
</dbReference>
<dbReference type="Pfam" id="PF02602">
    <property type="entry name" value="HEM4"/>
    <property type="match status" value="1"/>
</dbReference>
<dbReference type="InterPro" id="IPR036388">
    <property type="entry name" value="WH-like_DNA-bd_sf"/>
</dbReference>
<dbReference type="Proteomes" id="UP001165590">
    <property type="component" value="Unassembled WGS sequence"/>
</dbReference>
<keyword evidence="6" id="KW-1185">Reference proteome</keyword>
<dbReference type="Pfam" id="PF00486">
    <property type="entry name" value="Trans_reg_C"/>
    <property type="match status" value="1"/>
</dbReference>
<dbReference type="PROSITE" id="PS51755">
    <property type="entry name" value="OMPR_PHOB"/>
    <property type="match status" value="1"/>
</dbReference>
<dbReference type="SUPFAM" id="SSF69618">
    <property type="entry name" value="HemD-like"/>
    <property type="match status" value="1"/>
</dbReference>
<accession>A0ABT3VD59</accession>
<protein>
    <submittedName>
        <fullName evidence="5">Uroporphyrinogen-III synthase</fullName>
        <ecNumber evidence="5">4.2.1.75</ecNumber>
    </submittedName>
</protein>
<dbReference type="GO" id="GO:0004852">
    <property type="term" value="F:uroporphyrinogen-III synthase activity"/>
    <property type="evidence" value="ECO:0007669"/>
    <property type="project" value="UniProtKB-EC"/>
</dbReference>
<dbReference type="InterPro" id="IPR001867">
    <property type="entry name" value="OmpR/PhoB-type_DNA-bd"/>
</dbReference>
<dbReference type="InterPro" id="IPR039793">
    <property type="entry name" value="UROS/Hem4"/>
</dbReference>
<dbReference type="NCBIfam" id="NF005568">
    <property type="entry name" value="PRK07239.1"/>
    <property type="match status" value="1"/>
</dbReference>
<dbReference type="EMBL" id="JAIFZO010000002">
    <property type="protein sequence ID" value="MCX4236278.1"/>
    <property type="molecule type" value="Genomic_DNA"/>
</dbReference>
<dbReference type="EC" id="4.2.1.75" evidence="5"/>
<sequence length="402" mass="43089">MPSKPFIHEEPQQPDQQPDQQDRRGRQEHGPLAGFTVGVTAARRADELGALLQRRGAAVLHAPALRIVPLADDSELLAATKQLLDQAPDIVVATTAIGFRGWVEAADGWGLGEQLLDVLRRVELLARGPKVKGAVRAQGLTEEWSPSSESMAEVLDRLLEEGVDGRRIAVQLHGEPLPGFVESLRAAGADVVGVPVYRWMAPEDIGALDRLLDATISRGLDALTFTSAPAAASLLGRADDRGLLPELLAALNHDVLPACVGPVTALPLQARGIDTVQPERFRLGPLVQVLCKELPSRARTLPIAGHRVEIRGHAVLVDDVLRPVPPAGMSLMRALSRRPGWVVARADLLRALPGAGKDEHAVETAMARLRTALGTPKLIQTVVKRGYRLALDPAADSKYADA</sequence>
<evidence type="ECO:0000313" key="6">
    <source>
        <dbReference type="Proteomes" id="UP001165590"/>
    </source>
</evidence>
<dbReference type="SMART" id="SM00862">
    <property type="entry name" value="Trans_reg_C"/>
    <property type="match status" value="1"/>
</dbReference>
<feature type="compositionally biased region" description="Basic and acidic residues" evidence="3">
    <location>
        <begin position="20"/>
        <end position="29"/>
    </location>
</feature>
<dbReference type="SUPFAM" id="SSF46894">
    <property type="entry name" value="C-terminal effector domain of the bipartite response regulators"/>
    <property type="match status" value="1"/>
</dbReference>
<dbReference type="InterPro" id="IPR036108">
    <property type="entry name" value="4pyrrol_syn_uPrphyn_synt_sf"/>
</dbReference>
<proteinExistence type="predicted"/>
<dbReference type="CDD" id="cd00383">
    <property type="entry name" value="trans_reg_C"/>
    <property type="match status" value="1"/>
</dbReference>
<name>A0ABT3VD59_9ACTN</name>
<feature type="domain" description="OmpR/PhoB-type" evidence="4">
    <location>
        <begin position="298"/>
        <end position="391"/>
    </location>
</feature>
<evidence type="ECO:0000256" key="2">
    <source>
        <dbReference type="PROSITE-ProRule" id="PRU01091"/>
    </source>
</evidence>
<feature type="compositionally biased region" description="Basic and acidic residues" evidence="3">
    <location>
        <begin position="1"/>
        <end position="11"/>
    </location>
</feature>
<keyword evidence="1 2" id="KW-0238">DNA-binding</keyword>
<comment type="caution">
    <text evidence="5">The sequence shown here is derived from an EMBL/GenBank/DDBJ whole genome shotgun (WGS) entry which is preliminary data.</text>
</comment>